<evidence type="ECO:0008006" key="4">
    <source>
        <dbReference type="Google" id="ProtNLM"/>
    </source>
</evidence>
<evidence type="ECO:0000313" key="3">
    <source>
        <dbReference type="Proteomes" id="UP001183246"/>
    </source>
</evidence>
<organism evidence="2 3">
    <name type="scientific">Streptomyces litchfieldiae</name>
    <dbReference type="NCBI Taxonomy" id="3075543"/>
    <lineage>
        <taxon>Bacteria</taxon>
        <taxon>Bacillati</taxon>
        <taxon>Actinomycetota</taxon>
        <taxon>Actinomycetes</taxon>
        <taxon>Kitasatosporales</taxon>
        <taxon>Streptomycetaceae</taxon>
        <taxon>Streptomyces</taxon>
    </lineage>
</organism>
<keyword evidence="1" id="KW-1133">Transmembrane helix</keyword>
<feature type="transmembrane region" description="Helical" evidence="1">
    <location>
        <begin position="42"/>
        <end position="62"/>
    </location>
</feature>
<dbReference type="EMBL" id="JAVREL010000011">
    <property type="protein sequence ID" value="MDT0344853.1"/>
    <property type="molecule type" value="Genomic_DNA"/>
</dbReference>
<protein>
    <recommendedName>
        <fullName evidence="4">Secreted protein</fullName>
    </recommendedName>
</protein>
<comment type="caution">
    <text evidence="2">The sequence shown here is derived from an EMBL/GenBank/DDBJ whole genome shotgun (WGS) entry which is preliminary data.</text>
</comment>
<sequence>MHIEWAVLGQVVLVSVLLTVALVGLFSVGIRTGSATSRTRPAGYLSFALCAAAVGYGIFIVAT</sequence>
<keyword evidence="1" id="KW-0812">Transmembrane</keyword>
<accession>A0ABU2MT87</accession>
<keyword evidence="1" id="KW-0472">Membrane</keyword>
<gene>
    <name evidence="2" type="ORF">RM590_19880</name>
</gene>
<feature type="transmembrane region" description="Helical" evidence="1">
    <location>
        <begin position="6"/>
        <end position="30"/>
    </location>
</feature>
<evidence type="ECO:0000313" key="2">
    <source>
        <dbReference type="EMBL" id="MDT0344853.1"/>
    </source>
</evidence>
<evidence type="ECO:0000256" key="1">
    <source>
        <dbReference type="SAM" id="Phobius"/>
    </source>
</evidence>
<keyword evidence="3" id="KW-1185">Reference proteome</keyword>
<dbReference type="RefSeq" id="WP_311705977.1">
    <property type="nucleotide sequence ID" value="NZ_JAVREL010000011.1"/>
</dbReference>
<dbReference type="Proteomes" id="UP001183246">
    <property type="component" value="Unassembled WGS sequence"/>
</dbReference>
<reference evidence="3" key="1">
    <citation type="submission" date="2023-07" db="EMBL/GenBank/DDBJ databases">
        <title>30 novel species of actinomycetes from the DSMZ collection.</title>
        <authorList>
            <person name="Nouioui I."/>
        </authorList>
    </citation>
    <scope>NUCLEOTIDE SEQUENCE [LARGE SCALE GENOMIC DNA]</scope>
    <source>
        <strain evidence="3">DSM 44938</strain>
    </source>
</reference>
<name>A0ABU2MT87_9ACTN</name>
<proteinExistence type="predicted"/>